<sequence>MPSIPGGWHHRQTLYRPSGPKTRRHAKQMRSNDPVAFSNHFTVVMRDAGPSHSAESTAHQSNLGIKSEYYETEV</sequence>
<proteinExistence type="predicted"/>
<feature type="region of interest" description="Disordered" evidence="1">
    <location>
        <begin position="1"/>
        <end position="35"/>
    </location>
</feature>
<evidence type="ECO:0000313" key="3">
    <source>
        <dbReference type="Proteomes" id="UP000318081"/>
    </source>
</evidence>
<name>A0ABX5XWX3_9BACT</name>
<evidence type="ECO:0000313" key="2">
    <source>
        <dbReference type="EMBL" id="QDV86232.1"/>
    </source>
</evidence>
<evidence type="ECO:0000256" key="1">
    <source>
        <dbReference type="SAM" id="MobiDB-lite"/>
    </source>
</evidence>
<dbReference type="Proteomes" id="UP000318081">
    <property type="component" value="Chromosome"/>
</dbReference>
<feature type="region of interest" description="Disordered" evidence="1">
    <location>
        <begin position="49"/>
        <end position="74"/>
    </location>
</feature>
<feature type="compositionally biased region" description="Polar residues" evidence="1">
    <location>
        <begin position="53"/>
        <end position="64"/>
    </location>
</feature>
<gene>
    <name evidence="2" type="ORF">TBK1r_52500</name>
</gene>
<protein>
    <submittedName>
        <fullName evidence="2">Uncharacterized protein</fullName>
    </submittedName>
</protein>
<dbReference type="RefSeq" id="WP_145217069.1">
    <property type="nucleotide sequence ID" value="NZ_CP036432.1"/>
</dbReference>
<accession>A0ABX5XWX3</accession>
<keyword evidence="3" id="KW-1185">Reference proteome</keyword>
<organism evidence="2 3">
    <name type="scientific">Stieleria magnilauensis</name>
    <dbReference type="NCBI Taxonomy" id="2527963"/>
    <lineage>
        <taxon>Bacteria</taxon>
        <taxon>Pseudomonadati</taxon>
        <taxon>Planctomycetota</taxon>
        <taxon>Planctomycetia</taxon>
        <taxon>Pirellulales</taxon>
        <taxon>Pirellulaceae</taxon>
        <taxon>Stieleria</taxon>
    </lineage>
</organism>
<dbReference type="EMBL" id="CP036432">
    <property type="protein sequence ID" value="QDV86232.1"/>
    <property type="molecule type" value="Genomic_DNA"/>
</dbReference>
<reference evidence="2 3" key="1">
    <citation type="submission" date="2019-02" db="EMBL/GenBank/DDBJ databases">
        <title>Deep-cultivation of Planctomycetes and their phenomic and genomic characterization uncovers novel biology.</title>
        <authorList>
            <person name="Wiegand S."/>
            <person name="Jogler M."/>
            <person name="Boedeker C."/>
            <person name="Pinto D."/>
            <person name="Vollmers J."/>
            <person name="Rivas-Marin E."/>
            <person name="Kohn T."/>
            <person name="Peeters S.H."/>
            <person name="Heuer A."/>
            <person name="Rast P."/>
            <person name="Oberbeckmann S."/>
            <person name="Bunk B."/>
            <person name="Jeske O."/>
            <person name="Meyerdierks A."/>
            <person name="Storesund J.E."/>
            <person name="Kallscheuer N."/>
            <person name="Luecker S."/>
            <person name="Lage O.M."/>
            <person name="Pohl T."/>
            <person name="Merkel B.J."/>
            <person name="Hornburger P."/>
            <person name="Mueller R.-W."/>
            <person name="Bruemmer F."/>
            <person name="Labrenz M."/>
            <person name="Spormann A.M."/>
            <person name="Op den Camp H."/>
            <person name="Overmann J."/>
            <person name="Amann R."/>
            <person name="Jetten M.S.M."/>
            <person name="Mascher T."/>
            <person name="Medema M.H."/>
            <person name="Devos D.P."/>
            <person name="Kaster A.-K."/>
            <person name="Ovreas L."/>
            <person name="Rohde M."/>
            <person name="Galperin M.Y."/>
            <person name="Jogler C."/>
        </authorList>
    </citation>
    <scope>NUCLEOTIDE SEQUENCE [LARGE SCALE GENOMIC DNA]</scope>
    <source>
        <strain evidence="2 3">TBK1r</strain>
    </source>
</reference>